<evidence type="ECO:0000313" key="6">
    <source>
        <dbReference type="Proteomes" id="UP001183817"/>
    </source>
</evidence>
<dbReference type="Pfam" id="PF13673">
    <property type="entry name" value="Acetyltransf_10"/>
    <property type="match status" value="1"/>
</dbReference>
<comment type="caution">
    <text evidence="5">The sequence shown here is derived from an EMBL/GenBank/DDBJ whole genome shotgun (WGS) entry which is preliminary data.</text>
</comment>
<keyword evidence="1" id="KW-0808">Transferase</keyword>
<dbReference type="PANTHER" id="PTHR43877">
    <property type="entry name" value="AMINOALKYLPHOSPHONATE N-ACETYLTRANSFERASE-RELATED-RELATED"/>
    <property type="match status" value="1"/>
</dbReference>
<dbReference type="InterPro" id="IPR050832">
    <property type="entry name" value="Bact_Acetyltransf"/>
</dbReference>
<dbReference type="InterPro" id="IPR016181">
    <property type="entry name" value="Acyl_CoA_acyltransferase"/>
</dbReference>
<gene>
    <name evidence="5" type="ORF">J2S64_000974</name>
</gene>
<dbReference type="CDD" id="cd04301">
    <property type="entry name" value="NAT_SF"/>
    <property type="match status" value="1"/>
</dbReference>
<reference evidence="5 6" key="1">
    <citation type="submission" date="2023-07" db="EMBL/GenBank/DDBJ databases">
        <title>Sequencing the genomes of 1000 actinobacteria strains.</title>
        <authorList>
            <person name="Klenk H.-P."/>
        </authorList>
    </citation>
    <scope>NUCLEOTIDE SEQUENCE [LARGE SCALE GENOMIC DNA]</scope>
    <source>
        <strain evidence="5 6">DSM 20167</strain>
    </source>
</reference>
<evidence type="ECO:0000259" key="4">
    <source>
        <dbReference type="PROSITE" id="PS51186"/>
    </source>
</evidence>
<proteinExistence type="predicted"/>
<keyword evidence="2" id="KW-0012">Acyltransferase</keyword>
<dbReference type="RefSeq" id="WP_310288631.1">
    <property type="nucleotide sequence ID" value="NZ_BAAAWO010000001.1"/>
</dbReference>
<dbReference type="SUPFAM" id="SSF55729">
    <property type="entry name" value="Acyl-CoA N-acyltransferases (Nat)"/>
    <property type="match status" value="1"/>
</dbReference>
<feature type="region of interest" description="Disordered" evidence="3">
    <location>
        <begin position="209"/>
        <end position="242"/>
    </location>
</feature>
<evidence type="ECO:0000313" key="5">
    <source>
        <dbReference type="EMBL" id="MDR7357283.1"/>
    </source>
</evidence>
<dbReference type="PROSITE" id="PS51186">
    <property type="entry name" value="GNAT"/>
    <property type="match status" value="1"/>
</dbReference>
<evidence type="ECO:0000256" key="3">
    <source>
        <dbReference type="SAM" id="MobiDB-lite"/>
    </source>
</evidence>
<dbReference type="Proteomes" id="UP001183817">
    <property type="component" value="Unassembled WGS sequence"/>
</dbReference>
<dbReference type="EMBL" id="JAVDYI010000001">
    <property type="protein sequence ID" value="MDR7357283.1"/>
    <property type="molecule type" value="Genomic_DNA"/>
</dbReference>
<accession>A0ABU2BHR9</accession>
<keyword evidence="6" id="KW-1185">Reference proteome</keyword>
<evidence type="ECO:0000256" key="2">
    <source>
        <dbReference type="ARBA" id="ARBA00023315"/>
    </source>
</evidence>
<protein>
    <submittedName>
        <fullName evidence="5">Ribosomal protein S18 acetylase RimI-like enzyme</fullName>
    </submittedName>
</protein>
<dbReference type="Gene3D" id="3.40.630.30">
    <property type="match status" value="1"/>
</dbReference>
<dbReference type="InterPro" id="IPR000182">
    <property type="entry name" value="GNAT_dom"/>
</dbReference>
<organism evidence="5 6">
    <name type="scientific">Paeniglutamicibacter sulfureus</name>
    <dbReference type="NCBI Taxonomy" id="43666"/>
    <lineage>
        <taxon>Bacteria</taxon>
        <taxon>Bacillati</taxon>
        <taxon>Actinomycetota</taxon>
        <taxon>Actinomycetes</taxon>
        <taxon>Micrococcales</taxon>
        <taxon>Micrococcaceae</taxon>
        <taxon>Paeniglutamicibacter</taxon>
    </lineage>
</organism>
<feature type="domain" description="N-acetyltransferase" evidence="4">
    <location>
        <begin position="78"/>
        <end position="225"/>
    </location>
</feature>
<evidence type="ECO:0000256" key="1">
    <source>
        <dbReference type="ARBA" id="ARBA00022679"/>
    </source>
</evidence>
<feature type="compositionally biased region" description="Basic and acidic residues" evidence="3">
    <location>
        <begin position="210"/>
        <end position="221"/>
    </location>
</feature>
<name>A0ABU2BHR9_9MICC</name>
<sequence>MPLPAGVTIRRASSSDLSLTGHWQCRYLRDGLFPRLGPRFVRHWHATFLDAPRGFAFIAEAQGPDGRVPLGFLFGSSDQLRHVDDVLRVHRTRLAVQGGLALVIRPKLFLGFLRTRGRSYLRRLLKRPVTVVAPAAARVPVSVPRVAVITALVVHPESRGHGVGEQLVNHFLSQASDAGAPLAELVTKAGPGGAGRFYERLGWAPVHAHTTKDGETAKTYRVDLSQGKPEGNRPSAQELPPE</sequence>